<keyword evidence="1" id="KW-0472">Membrane</keyword>
<dbReference type="GO" id="GO:0000271">
    <property type="term" value="P:polysaccharide biosynthetic process"/>
    <property type="evidence" value="ECO:0007669"/>
    <property type="project" value="TreeGrafter"/>
</dbReference>
<reference evidence="4" key="1">
    <citation type="submission" date="2022-11" db="EMBL/GenBank/DDBJ databases">
        <authorList>
            <person name="Kikuchi T."/>
        </authorList>
    </citation>
    <scope>NUCLEOTIDE SEQUENCE</scope>
    <source>
        <strain evidence="4">PS1010</strain>
    </source>
</reference>
<dbReference type="PANTHER" id="PTHR23028">
    <property type="entry name" value="ACETYLTRANSFERASE"/>
    <property type="match status" value="1"/>
</dbReference>
<evidence type="ECO:0000313" key="4">
    <source>
        <dbReference type="EMBL" id="CAI5444281.1"/>
    </source>
</evidence>
<evidence type="ECO:0000259" key="3">
    <source>
        <dbReference type="Pfam" id="PF19040"/>
    </source>
</evidence>
<proteinExistence type="predicted"/>
<dbReference type="GO" id="GO:0016747">
    <property type="term" value="F:acyltransferase activity, transferring groups other than amino-acyl groups"/>
    <property type="evidence" value="ECO:0007669"/>
    <property type="project" value="InterPro"/>
</dbReference>
<feature type="transmembrane region" description="Helical" evidence="1">
    <location>
        <begin position="242"/>
        <end position="260"/>
    </location>
</feature>
<dbReference type="InterPro" id="IPR002656">
    <property type="entry name" value="Acyl_transf_3_dom"/>
</dbReference>
<name>A0A9P1N1F8_9PELO</name>
<protein>
    <recommendedName>
        <fullName evidence="6">Acyl_transf_3 domain-containing protein</fullName>
    </recommendedName>
</protein>
<evidence type="ECO:0000313" key="5">
    <source>
        <dbReference type="Proteomes" id="UP001152747"/>
    </source>
</evidence>
<comment type="caution">
    <text evidence="4">The sequence shown here is derived from an EMBL/GenBank/DDBJ whole genome shotgun (WGS) entry which is preliminary data.</text>
</comment>
<keyword evidence="1" id="KW-0812">Transmembrane</keyword>
<feature type="transmembrane region" description="Helical" evidence="1">
    <location>
        <begin position="77"/>
        <end position="98"/>
    </location>
</feature>
<dbReference type="OrthoDB" id="5825384at2759"/>
<dbReference type="Pfam" id="PF19040">
    <property type="entry name" value="SGNH"/>
    <property type="match status" value="1"/>
</dbReference>
<dbReference type="EMBL" id="CANHGI010000003">
    <property type="protein sequence ID" value="CAI5444281.1"/>
    <property type="molecule type" value="Genomic_DNA"/>
</dbReference>
<feature type="transmembrane region" description="Helical" evidence="1">
    <location>
        <begin position="266"/>
        <end position="282"/>
    </location>
</feature>
<dbReference type="AlphaFoldDB" id="A0A9P1N1F8"/>
<feature type="transmembrane region" description="Helical" evidence="1">
    <location>
        <begin position="6"/>
        <end position="25"/>
    </location>
</feature>
<evidence type="ECO:0008006" key="6">
    <source>
        <dbReference type="Google" id="ProtNLM"/>
    </source>
</evidence>
<dbReference type="Pfam" id="PF01757">
    <property type="entry name" value="Acyl_transf_3"/>
    <property type="match status" value="1"/>
</dbReference>
<gene>
    <name evidence="4" type="ORF">CAMP_LOCUS6918</name>
</gene>
<feature type="domain" description="SGNH" evidence="3">
    <location>
        <begin position="419"/>
        <end position="654"/>
    </location>
</feature>
<accession>A0A9P1N1F8</accession>
<feature type="domain" description="Acyltransferase 3" evidence="2">
    <location>
        <begin position="7"/>
        <end position="340"/>
    </location>
</feature>
<dbReference type="Proteomes" id="UP001152747">
    <property type="component" value="Unassembled WGS sequence"/>
</dbReference>
<dbReference type="GO" id="GO:0016020">
    <property type="term" value="C:membrane"/>
    <property type="evidence" value="ECO:0007669"/>
    <property type="project" value="TreeGrafter"/>
</dbReference>
<dbReference type="InterPro" id="IPR043968">
    <property type="entry name" value="SGNH"/>
</dbReference>
<keyword evidence="1" id="KW-1133">Transmembrane helix</keyword>
<dbReference type="InterPro" id="IPR050879">
    <property type="entry name" value="Acyltransferase_3"/>
</dbReference>
<feature type="transmembrane region" description="Helical" evidence="1">
    <location>
        <begin position="328"/>
        <end position="349"/>
    </location>
</feature>
<evidence type="ECO:0000256" key="1">
    <source>
        <dbReference type="SAM" id="Phobius"/>
    </source>
</evidence>
<keyword evidence="5" id="KW-1185">Reference proteome</keyword>
<feature type="transmembrane region" description="Helical" evidence="1">
    <location>
        <begin position="294"/>
        <end position="316"/>
    </location>
</feature>
<dbReference type="PANTHER" id="PTHR23028:SF127">
    <property type="entry name" value="ACYL_TRANSF_3 DOMAIN-CONTAINING PROTEIN-RELATED"/>
    <property type="match status" value="1"/>
</dbReference>
<organism evidence="4 5">
    <name type="scientific">Caenorhabditis angaria</name>
    <dbReference type="NCBI Taxonomy" id="860376"/>
    <lineage>
        <taxon>Eukaryota</taxon>
        <taxon>Metazoa</taxon>
        <taxon>Ecdysozoa</taxon>
        <taxon>Nematoda</taxon>
        <taxon>Chromadorea</taxon>
        <taxon>Rhabditida</taxon>
        <taxon>Rhabditina</taxon>
        <taxon>Rhabditomorpha</taxon>
        <taxon>Rhabditoidea</taxon>
        <taxon>Rhabditidae</taxon>
        <taxon>Peloderinae</taxon>
        <taxon>Caenorhabditis</taxon>
    </lineage>
</organism>
<feature type="transmembrane region" description="Helical" evidence="1">
    <location>
        <begin position="356"/>
        <end position="373"/>
    </location>
</feature>
<evidence type="ECO:0000259" key="2">
    <source>
        <dbReference type="Pfam" id="PF01757"/>
    </source>
</evidence>
<sequence length="660" mass="77308">MSEKRLDLQGIRGLAILAVLGFHFYPELFPNGYLGVDQFFVLSGFLMCMLLTKSQNLPTPEFFTNFYTRRFKRTLPLYQLCIFFSLIFLITIFPEAAISQNEKSAKKAMLFISNRLKSDQENYFEMLSIAIDIFTHTWSLSVEIQFYFLAPIIFLLPEHLYTFSLISVGSFIYFHHLPTNFAFLSVFARIWQFMTGMLAFTLDRNWNTAYQQLSLQQEDCECLLQDEEESLEETPIFQKSSLNLLTKIITTILLFSIFYFEILPELLMRPIVTFLTGILLLISSGEDAVLSNKVLVYLGDISYSLYLIHWPIVAYWKMTGEGNQNELAMYLMLTVGMGIVMFHTFETWYTGKASNWTVFVVVVLLSLGNLAVLNRDELIFESQVYTRDGILANMTLADAIRFNKDWSVHDDDNLLHPTCDYEFTKPLGWCNQTGLSPRNKYRIMIIGNSWAANQGQLIYDECKDKAKIILQGSAYGCEPFYPSKNDTKCKKNFTYFEERVREFEPDYAFHLTRHISYGEEFSGNYQTDQVYQTMLKQMKIMTKYIKRKFFILDAIPWIVEGQVRKITDYIKKNVSFVEIDKKYTNFTNFVFARERYAQLFKDCGNKCERIDYIEEFYRNDTGTYRFFDDRGFSYMTSANHLSPHGLEKIRHVFTEICDKL</sequence>